<evidence type="ECO:0000256" key="3">
    <source>
        <dbReference type="ARBA" id="ARBA00022692"/>
    </source>
</evidence>
<gene>
    <name evidence="15" type="ORF">UY3_09177</name>
</gene>
<keyword evidence="8" id="KW-0325">Glycoprotein</keyword>
<feature type="domain" description="G-protein coupled receptors family 3 profile" evidence="13">
    <location>
        <begin position="281"/>
        <end position="515"/>
    </location>
</feature>
<feature type="domain" description="Myb/SANT-like DNA-binding" evidence="14">
    <location>
        <begin position="20"/>
        <end position="107"/>
    </location>
</feature>
<dbReference type="InterPro" id="IPR017978">
    <property type="entry name" value="GPCR_3_C"/>
</dbReference>
<evidence type="ECO:0000256" key="5">
    <source>
        <dbReference type="ARBA" id="ARBA00023040"/>
    </source>
</evidence>
<feature type="compositionally biased region" description="Polar residues" evidence="11">
    <location>
        <begin position="143"/>
        <end position="154"/>
    </location>
</feature>
<feature type="region of interest" description="Disordered" evidence="11">
    <location>
        <begin position="131"/>
        <end position="185"/>
    </location>
</feature>
<dbReference type="InterPro" id="IPR002455">
    <property type="entry name" value="GPCR3_GABA-B"/>
</dbReference>
<name>M7B6P1_CHEMY</name>
<protein>
    <submittedName>
        <fullName evidence="15">Uncharacterized protein</fullName>
    </submittedName>
</protein>
<dbReference type="Pfam" id="PF13837">
    <property type="entry name" value="Myb_DNA-bind_4"/>
    <property type="match status" value="1"/>
</dbReference>
<evidence type="ECO:0000256" key="7">
    <source>
        <dbReference type="ARBA" id="ARBA00023170"/>
    </source>
</evidence>
<dbReference type="PRINTS" id="PR01176">
    <property type="entry name" value="GABABRECEPTR"/>
</dbReference>
<feature type="region of interest" description="Disordered" evidence="11">
    <location>
        <begin position="929"/>
        <end position="948"/>
    </location>
</feature>
<feature type="transmembrane region" description="Helical" evidence="12">
    <location>
        <begin position="401"/>
        <end position="421"/>
    </location>
</feature>
<evidence type="ECO:0000256" key="10">
    <source>
        <dbReference type="SAM" id="Coils"/>
    </source>
</evidence>
<accession>M7B6P1</accession>
<feature type="region of interest" description="Disordered" evidence="11">
    <location>
        <begin position="850"/>
        <end position="882"/>
    </location>
</feature>
<evidence type="ECO:0000313" key="16">
    <source>
        <dbReference type="Proteomes" id="UP000031443"/>
    </source>
</evidence>
<feature type="transmembrane region" description="Helical" evidence="12">
    <location>
        <begin position="281"/>
        <end position="308"/>
    </location>
</feature>
<dbReference type="InterPro" id="IPR044822">
    <property type="entry name" value="Myb_DNA-bind_4"/>
</dbReference>
<dbReference type="GO" id="GO:0007214">
    <property type="term" value="P:gamma-aminobutyric acid signaling pathway"/>
    <property type="evidence" value="ECO:0007669"/>
    <property type="project" value="TreeGrafter"/>
</dbReference>
<keyword evidence="10" id="KW-0175">Coiled coil</keyword>
<evidence type="ECO:0000256" key="8">
    <source>
        <dbReference type="ARBA" id="ARBA00023180"/>
    </source>
</evidence>
<dbReference type="eggNOG" id="KOG1055">
    <property type="taxonomic scope" value="Eukaryota"/>
</dbReference>
<feature type="transmembrane region" description="Helical" evidence="12">
    <location>
        <begin position="354"/>
        <end position="375"/>
    </location>
</feature>
<reference evidence="16" key="1">
    <citation type="journal article" date="2013" name="Nat. Genet.">
        <title>The draft genomes of soft-shell turtle and green sea turtle yield insights into the development and evolution of the turtle-specific body plan.</title>
        <authorList>
            <person name="Wang Z."/>
            <person name="Pascual-Anaya J."/>
            <person name="Zadissa A."/>
            <person name="Li W."/>
            <person name="Niimura Y."/>
            <person name="Huang Z."/>
            <person name="Li C."/>
            <person name="White S."/>
            <person name="Xiong Z."/>
            <person name="Fang D."/>
            <person name="Wang B."/>
            <person name="Ming Y."/>
            <person name="Chen Y."/>
            <person name="Zheng Y."/>
            <person name="Kuraku S."/>
            <person name="Pignatelli M."/>
            <person name="Herrero J."/>
            <person name="Beal K."/>
            <person name="Nozawa M."/>
            <person name="Li Q."/>
            <person name="Wang J."/>
            <person name="Zhang H."/>
            <person name="Yu L."/>
            <person name="Shigenobu S."/>
            <person name="Wang J."/>
            <person name="Liu J."/>
            <person name="Flicek P."/>
            <person name="Searle S."/>
            <person name="Wang J."/>
            <person name="Kuratani S."/>
            <person name="Yin Y."/>
            <person name="Aken B."/>
            <person name="Zhang G."/>
            <person name="Irie N."/>
        </authorList>
    </citation>
    <scope>NUCLEOTIDE SEQUENCE [LARGE SCALE GENOMIC DNA]</scope>
</reference>
<dbReference type="Proteomes" id="UP000031443">
    <property type="component" value="Unassembled WGS sequence"/>
</dbReference>
<keyword evidence="4 12" id="KW-1133">Transmembrane helix</keyword>
<dbReference type="STRING" id="8469.M7B6P1"/>
<dbReference type="AlphaFoldDB" id="M7B6P1"/>
<keyword evidence="7" id="KW-0675">Receptor</keyword>
<dbReference type="PANTHER" id="PTHR10519">
    <property type="entry name" value="GABA-B RECEPTOR"/>
    <property type="match status" value="1"/>
</dbReference>
<dbReference type="PANTHER" id="PTHR10519:SF20">
    <property type="entry name" value="G-PROTEIN COUPLED RECEPTOR 156-RELATED"/>
    <property type="match status" value="1"/>
</dbReference>
<dbReference type="GO" id="GO:0038039">
    <property type="term" value="C:G protein-coupled receptor heterodimeric complex"/>
    <property type="evidence" value="ECO:0007669"/>
    <property type="project" value="TreeGrafter"/>
</dbReference>
<dbReference type="EMBL" id="KB535353">
    <property type="protein sequence ID" value="EMP33646.1"/>
    <property type="molecule type" value="Genomic_DNA"/>
</dbReference>
<keyword evidence="3 12" id="KW-0812">Transmembrane</keyword>
<evidence type="ECO:0000256" key="2">
    <source>
        <dbReference type="ARBA" id="ARBA00008991"/>
    </source>
</evidence>
<evidence type="ECO:0000256" key="6">
    <source>
        <dbReference type="ARBA" id="ARBA00023136"/>
    </source>
</evidence>
<feature type="transmembrane region" description="Helical" evidence="12">
    <location>
        <begin position="320"/>
        <end position="342"/>
    </location>
</feature>
<feature type="coiled-coil region" evidence="10">
    <location>
        <begin position="560"/>
        <end position="594"/>
    </location>
</feature>
<evidence type="ECO:0000259" key="14">
    <source>
        <dbReference type="Pfam" id="PF13837"/>
    </source>
</evidence>
<feature type="compositionally biased region" description="Polar residues" evidence="11">
    <location>
        <begin position="850"/>
        <end position="867"/>
    </location>
</feature>
<evidence type="ECO:0000256" key="9">
    <source>
        <dbReference type="ARBA" id="ARBA00023224"/>
    </source>
</evidence>
<keyword evidence="5" id="KW-0297">G-protein coupled receptor</keyword>
<feature type="transmembrane region" description="Helical" evidence="12">
    <location>
        <begin position="491"/>
        <end position="513"/>
    </location>
</feature>
<evidence type="ECO:0000313" key="15">
    <source>
        <dbReference type="EMBL" id="EMP33646.1"/>
    </source>
</evidence>
<organism evidence="15 16">
    <name type="scientific">Chelonia mydas</name>
    <name type="common">Green sea-turtle</name>
    <name type="synonym">Chelonia agassizi</name>
    <dbReference type="NCBI Taxonomy" id="8469"/>
    <lineage>
        <taxon>Eukaryota</taxon>
        <taxon>Metazoa</taxon>
        <taxon>Chordata</taxon>
        <taxon>Craniata</taxon>
        <taxon>Vertebrata</taxon>
        <taxon>Euteleostomi</taxon>
        <taxon>Archelosauria</taxon>
        <taxon>Testudinata</taxon>
        <taxon>Testudines</taxon>
        <taxon>Cryptodira</taxon>
        <taxon>Durocryptodira</taxon>
        <taxon>Americhelydia</taxon>
        <taxon>Chelonioidea</taxon>
        <taxon>Cheloniidae</taxon>
        <taxon>Chelonia</taxon>
    </lineage>
</organism>
<dbReference type="GO" id="GO:0004965">
    <property type="term" value="F:G protein-coupled GABA receptor activity"/>
    <property type="evidence" value="ECO:0007669"/>
    <property type="project" value="InterPro"/>
</dbReference>
<comment type="subcellular location">
    <subcellularLocation>
        <location evidence="1">Membrane</location>
        <topology evidence="1">Multi-pass membrane protein</topology>
    </subcellularLocation>
</comment>
<keyword evidence="16" id="KW-1185">Reference proteome</keyword>
<feature type="region of interest" description="Disordered" evidence="11">
    <location>
        <begin position="901"/>
        <end position="922"/>
    </location>
</feature>
<keyword evidence="9" id="KW-0807">Transducer</keyword>
<dbReference type="Pfam" id="PF00003">
    <property type="entry name" value="7tm_3"/>
    <property type="match status" value="1"/>
</dbReference>
<evidence type="ECO:0000256" key="12">
    <source>
        <dbReference type="SAM" id="Phobius"/>
    </source>
</evidence>
<proteinExistence type="inferred from homology"/>
<feature type="transmembrane region" description="Helical" evidence="12">
    <location>
        <begin position="462"/>
        <end position="485"/>
    </location>
</feature>
<evidence type="ECO:0000259" key="13">
    <source>
        <dbReference type="Pfam" id="PF00003"/>
    </source>
</evidence>
<dbReference type="FunFam" id="1.10.10.60:FF:000032">
    <property type="entry name" value="Zinc finger and SCAN domain-containing 20"/>
    <property type="match status" value="1"/>
</dbReference>
<evidence type="ECO:0000256" key="11">
    <source>
        <dbReference type="SAM" id="MobiDB-lite"/>
    </source>
</evidence>
<keyword evidence="6 12" id="KW-0472">Membrane</keyword>
<comment type="similarity">
    <text evidence="2">Belongs to the G-protein coupled receptor 3 family. GABA-B receptor subfamily.</text>
</comment>
<evidence type="ECO:0000256" key="4">
    <source>
        <dbReference type="ARBA" id="ARBA00022989"/>
    </source>
</evidence>
<dbReference type="Gene3D" id="1.10.10.60">
    <property type="entry name" value="Homeodomain-like"/>
    <property type="match status" value="1"/>
</dbReference>
<evidence type="ECO:0000256" key="1">
    <source>
        <dbReference type="ARBA" id="ARBA00004141"/>
    </source>
</evidence>
<feature type="region of interest" description="Disordered" evidence="11">
    <location>
        <begin position="774"/>
        <end position="796"/>
    </location>
</feature>
<sequence length="1033" mass="114484">MQSSSSQETMQSQNCQRAPAWTEWEVHDLIAVWGDESMLAELSLKRRNAKIFEKISKGMKDRGYNRDPKQCRVKLKELRQAYQKTREANGRSSSEPQTCCFYDELHAALGVAATTTPTLCFDSVQGVGGNSKAGFGGEEDDSLQQGSRETSFPDSQDLFITLDLDPVPPKPTQGRLPDPEGREGTSGAVFIADLQQFGEWGEAGAVSIQQWRRLPPGDETRYADGRASIATTSRKAGLSTLKLSRRRSSVFTNVLRQHSCTGAALYTAYDSSSQTFPSSSAALLGVVWTFLTGGVLLALFFLVFTIHVRKNRIVKMSSPNLNIVTLLGSGLTYTSAYLFGIPEQSLFSGASMEMLIQVRLCLLCVGSSLVFGPILGKSWRLYKVFTQRGPEKRVIIKDLQLLVMVVVLVLADAMLLTTWIFSDPVQCFQSFTASLRSILLIYGTYLAGLTDHVSAPPVNQSLILIVGVNLIFLAAGTVFLVNWFFYTWHNLVFGFTSGGIFICTTTINCFIFVPQLRQWKVFEEEQNQTISHMAKYFTSPSKSFLSMYSEEQICQLIGEKNSMQRLLTEKNAVIESLQEQVNNAKEKLTRLMSAECSYDSMGLAVPSTSFSILPQNTDSHVESSGCAMEAEGLHGDYFPPGQEQNPWHCPSLPDTQCSPVSVGKQDCVGIIQNLKHIKHQNTPPEDLSCYETLLCNPMDISEYSSKDVQEQWRPSNNKKYIDSPPIPLSQNLSAVDGRAEQPESSAAIKEQASKVSEKLQEILQELSIGGIVSAQASPRGPRQPSHNAEHEKSAAWRPWESHTGVCTYLSPYRTRRRRRRIPVHPPSTYFPASMTPQAWCLTNKAVSRTQSGQSTWSRDRLTQTSPDKASDTGDGRFLCQPSPSSSVIDKMCNFQLTHRKNWPEEQSREGNGQVSNKHQGSAQVKNHDALLYPPSPLSLQQQQGDAGRDLEQPLVPSLCLYPDSDSSSSSEEMFSCCHKPHCEICFPSPGDSSDSCTTDTDPEPAGSLARWAKLYGRPQPVVNFKDDLKPTLV</sequence>
<feature type="compositionally biased region" description="Polar residues" evidence="11">
    <location>
        <begin position="909"/>
        <end position="922"/>
    </location>
</feature>